<dbReference type="Bgee" id="ENSGACG00000004745">
    <property type="expression patterns" value="Expressed in liver and 13 other cell types or tissues"/>
</dbReference>
<reference evidence="2" key="2">
    <citation type="submission" date="2024-04" db="UniProtKB">
        <authorList>
            <consortium name="Ensembl"/>
        </authorList>
    </citation>
    <scope>IDENTIFICATION</scope>
</reference>
<evidence type="ECO:0000313" key="2">
    <source>
        <dbReference type="Ensembl" id="ENSGACP00000006252.1"/>
    </source>
</evidence>
<dbReference type="InParanoid" id="G3NLN9"/>
<sequence length="72" mass="7835">MCLSVFTCVLAPPTLTPPYQCNRRRGGTVFNQDQHTPSTIPASSLIGDLSFSSLPPPPPDEIRSFESEGLRC</sequence>
<name>G3NLN9_GASAC</name>
<evidence type="ECO:0000256" key="1">
    <source>
        <dbReference type="SAM" id="MobiDB-lite"/>
    </source>
</evidence>
<feature type="compositionally biased region" description="Basic and acidic residues" evidence="1">
    <location>
        <begin position="60"/>
        <end position="72"/>
    </location>
</feature>
<feature type="region of interest" description="Disordered" evidence="1">
    <location>
        <begin position="28"/>
        <end position="72"/>
    </location>
</feature>
<accession>G3NLN9</accession>
<dbReference type="Ensembl" id="ENSGACT00000006269.1">
    <property type="protein sequence ID" value="ENSGACP00000006252.1"/>
    <property type="gene ID" value="ENSGACG00000004745.1"/>
</dbReference>
<dbReference type="AlphaFoldDB" id="G3NLN9"/>
<reference evidence="2" key="1">
    <citation type="submission" date="2006-01" db="EMBL/GenBank/DDBJ databases">
        <authorList>
            <person name="Lindblad-Toh K."/>
            <person name="Mauceli E."/>
            <person name="Grabherr M."/>
            <person name="Chang J.L."/>
            <person name="Lander E.S."/>
        </authorList>
    </citation>
    <scope>NUCLEOTIDE SEQUENCE [LARGE SCALE GENOMIC DNA]</scope>
</reference>
<proteinExistence type="predicted"/>
<organism evidence="2">
    <name type="scientific">Gasterosteus aculeatus</name>
    <name type="common">Three-spined stickleback</name>
    <dbReference type="NCBI Taxonomy" id="69293"/>
    <lineage>
        <taxon>Eukaryota</taxon>
        <taxon>Metazoa</taxon>
        <taxon>Chordata</taxon>
        <taxon>Craniata</taxon>
        <taxon>Vertebrata</taxon>
        <taxon>Euteleostomi</taxon>
        <taxon>Actinopterygii</taxon>
        <taxon>Neopterygii</taxon>
        <taxon>Teleostei</taxon>
        <taxon>Neoteleostei</taxon>
        <taxon>Acanthomorphata</taxon>
        <taxon>Eupercaria</taxon>
        <taxon>Perciformes</taxon>
        <taxon>Cottioidei</taxon>
        <taxon>Gasterosteales</taxon>
        <taxon>Gasterosteidae</taxon>
        <taxon>Gasterosteus</taxon>
    </lineage>
</organism>
<feature type="compositionally biased region" description="Polar residues" evidence="1">
    <location>
        <begin position="29"/>
        <end position="42"/>
    </location>
</feature>
<protein>
    <submittedName>
        <fullName evidence="2">Uncharacterized protein</fullName>
    </submittedName>
</protein>